<keyword evidence="1" id="KW-0472">Membrane</keyword>
<evidence type="ECO:0008006" key="4">
    <source>
        <dbReference type="Google" id="ProtNLM"/>
    </source>
</evidence>
<feature type="transmembrane region" description="Helical" evidence="1">
    <location>
        <begin position="74"/>
        <end position="93"/>
    </location>
</feature>
<protein>
    <recommendedName>
        <fullName evidence="4">DUF3618 domain-containing protein</fullName>
    </recommendedName>
</protein>
<dbReference type="EMBL" id="JAIRAU010000008">
    <property type="protein sequence ID" value="MBZ5709651.1"/>
    <property type="molecule type" value="Genomic_DNA"/>
</dbReference>
<evidence type="ECO:0000256" key="1">
    <source>
        <dbReference type="SAM" id="Phobius"/>
    </source>
</evidence>
<keyword evidence="1" id="KW-0812">Transmembrane</keyword>
<accession>A0ABS7TNI6</accession>
<feature type="transmembrane region" description="Helical" evidence="1">
    <location>
        <begin position="105"/>
        <end position="122"/>
    </location>
</feature>
<evidence type="ECO:0000313" key="2">
    <source>
        <dbReference type="EMBL" id="MBZ5709651.1"/>
    </source>
</evidence>
<keyword evidence="1" id="KW-1133">Transmembrane helix</keyword>
<name>A0ABS7TNI6_9BACT</name>
<dbReference type="Proteomes" id="UP001139031">
    <property type="component" value="Unassembled WGS sequence"/>
</dbReference>
<evidence type="ECO:0000313" key="3">
    <source>
        <dbReference type="Proteomes" id="UP001139031"/>
    </source>
</evidence>
<feature type="transmembrane region" description="Helical" evidence="1">
    <location>
        <begin position="128"/>
        <end position="149"/>
    </location>
</feature>
<sequence length="169" mass="17421">MADNPNTGSAGSPGDFMNGVRTAVRSEMEQEYTKRLADARKQIRVEQDEADAARICAVRETMGVRMGEYRRGKISHLLGIGAAAVVSFGVGYAAQRSADVRIKGVPALAIAGLPGVALGVAFDESLAFRASLVVGGAMFSVGTAAYALAHPEPPAPAITPAPPIDGAIV</sequence>
<comment type="caution">
    <text evidence="2">The sequence shown here is derived from an EMBL/GenBank/DDBJ whole genome shotgun (WGS) entry which is preliminary data.</text>
</comment>
<proteinExistence type="predicted"/>
<gene>
    <name evidence="2" type="ORF">K7C98_10290</name>
</gene>
<reference evidence="2" key="1">
    <citation type="submission" date="2021-08" db="EMBL/GenBank/DDBJ databases">
        <authorList>
            <person name="Stevens D.C."/>
        </authorList>
    </citation>
    <scope>NUCLEOTIDE SEQUENCE</scope>
    <source>
        <strain evidence="2">DSM 53165</strain>
    </source>
</reference>
<organism evidence="2 3">
    <name type="scientific">Nannocystis pusilla</name>
    <dbReference type="NCBI Taxonomy" id="889268"/>
    <lineage>
        <taxon>Bacteria</taxon>
        <taxon>Pseudomonadati</taxon>
        <taxon>Myxococcota</taxon>
        <taxon>Polyangia</taxon>
        <taxon>Nannocystales</taxon>
        <taxon>Nannocystaceae</taxon>
        <taxon>Nannocystis</taxon>
    </lineage>
</organism>
<keyword evidence="3" id="KW-1185">Reference proteome</keyword>